<evidence type="ECO:0000313" key="3">
    <source>
        <dbReference type="Proteomes" id="UP000823941"/>
    </source>
</evidence>
<dbReference type="PANTHER" id="PTHR39948">
    <property type="entry name" value="GEO11419P1"/>
    <property type="match status" value="1"/>
</dbReference>
<keyword evidence="1" id="KW-1133">Transmembrane helix</keyword>
<gene>
    <name evidence="2" type="ORF">JYU34_004575</name>
</gene>
<dbReference type="Proteomes" id="UP000823941">
    <property type="component" value="Chromosome 6"/>
</dbReference>
<keyword evidence="3" id="KW-1185">Reference proteome</keyword>
<proteinExistence type="predicted"/>
<comment type="caution">
    <text evidence="2">The sequence shown here is derived from an EMBL/GenBank/DDBJ whole genome shotgun (WGS) entry which is preliminary data.</text>
</comment>
<feature type="transmembrane region" description="Helical" evidence="1">
    <location>
        <begin position="12"/>
        <end position="39"/>
    </location>
</feature>
<organism evidence="2 3">
    <name type="scientific">Plutella xylostella</name>
    <name type="common">Diamondback moth</name>
    <name type="synonym">Plutella maculipennis</name>
    <dbReference type="NCBI Taxonomy" id="51655"/>
    <lineage>
        <taxon>Eukaryota</taxon>
        <taxon>Metazoa</taxon>
        <taxon>Ecdysozoa</taxon>
        <taxon>Arthropoda</taxon>
        <taxon>Hexapoda</taxon>
        <taxon>Insecta</taxon>
        <taxon>Pterygota</taxon>
        <taxon>Neoptera</taxon>
        <taxon>Endopterygota</taxon>
        <taxon>Lepidoptera</taxon>
        <taxon>Glossata</taxon>
        <taxon>Ditrysia</taxon>
        <taxon>Yponomeutoidea</taxon>
        <taxon>Plutellidae</taxon>
        <taxon>Plutella</taxon>
    </lineage>
</organism>
<keyword evidence="1" id="KW-0812">Transmembrane</keyword>
<dbReference type="EMBL" id="JAHIBW010000006">
    <property type="protein sequence ID" value="KAG7310043.1"/>
    <property type="molecule type" value="Genomic_DNA"/>
</dbReference>
<accession>A0ABQ7QYB8</accession>
<evidence type="ECO:0000256" key="1">
    <source>
        <dbReference type="SAM" id="Phobius"/>
    </source>
</evidence>
<dbReference type="PANTHER" id="PTHR39948:SF1">
    <property type="entry name" value="GEO11419P1"/>
    <property type="match status" value="1"/>
</dbReference>
<sequence>MTLVVGTPFSIIWATFWFLMLILVAFWVALIGGVMYVLIVPYSAFAPDALATCLNFLFKCMQFPLYCTVMMADGKPWDGPS</sequence>
<keyword evidence="1" id="KW-0472">Membrane</keyword>
<reference evidence="2 3" key="1">
    <citation type="submission" date="2021-06" db="EMBL/GenBank/DDBJ databases">
        <title>A haploid diamondback moth (Plutella xylostella L.) genome assembly resolves 31 chromosomes and identifies a diamide resistance mutation.</title>
        <authorList>
            <person name="Ward C.M."/>
            <person name="Perry K.D."/>
            <person name="Baker G."/>
            <person name="Powis K."/>
            <person name="Heckel D.G."/>
            <person name="Baxter S.W."/>
        </authorList>
    </citation>
    <scope>NUCLEOTIDE SEQUENCE [LARGE SCALE GENOMIC DNA]</scope>
    <source>
        <strain evidence="2 3">LV</strain>
        <tissue evidence="2">Single pupa</tissue>
    </source>
</reference>
<protein>
    <submittedName>
        <fullName evidence="2">Uncharacterized protein</fullName>
    </submittedName>
</protein>
<name>A0ABQ7QYB8_PLUXY</name>
<evidence type="ECO:0000313" key="2">
    <source>
        <dbReference type="EMBL" id="KAG7310043.1"/>
    </source>
</evidence>